<keyword evidence="3" id="KW-1185">Reference proteome</keyword>
<dbReference type="Proteomes" id="UP000026962">
    <property type="component" value="Chromosome 10"/>
</dbReference>
<dbReference type="InterPro" id="IPR036047">
    <property type="entry name" value="F-box-like_dom_sf"/>
</dbReference>
<feature type="compositionally biased region" description="Polar residues" evidence="1">
    <location>
        <begin position="384"/>
        <end position="393"/>
    </location>
</feature>
<dbReference type="AlphaFoldDB" id="A0A0E0M5C2"/>
<dbReference type="EnsemblPlants" id="OPUNC10G01460.1">
    <property type="protein sequence ID" value="OPUNC10G01460.1"/>
    <property type="gene ID" value="OPUNC10G01460"/>
</dbReference>
<name>A0A0E0M5C2_ORYPU</name>
<evidence type="ECO:0000313" key="2">
    <source>
        <dbReference type="EnsemblPlants" id="OPUNC10G01460.1"/>
    </source>
</evidence>
<dbReference type="OMA" id="WSIQNVI"/>
<reference evidence="2" key="2">
    <citation type="submission" date="2018-05" db="EMBL/GenBank/DDBJ databases">
        <title>OpunRS2 (Oryza punctata Reference Sequence Version 2).</title>
        <authorList>
            <person name="Zhang J."/>
            <person name="Kudrna D."/>
            <person name="Lee S."/>
            <person name="Talag J."/>
            <person name="Welchert J."/>
            <person name="Wing R.A."/>
        </authorList>
    </citation>
    <scope>NUCLEOTIDE SEQUENCE [LARGE SCALE GENOMIC DNA]</scope>
</reference>
<protein>
    <recommendedName>
        <fullName evidence="4">F-box domain-containing protein</fullName>
    </recommendedName>
</protein>
<dbReference type="Gramene" id="OPUNC10G01460.1">
    <property type="protein sequence ID" value="OPUNC10G01460.1"/>
    <property type="gene ID" value="OPUNC10G01460"/>
</dbReference>
<dbReference type="PANTHER" id="PTHR33186">
    <property type="entry name" value="OS10G0136150 PROTEIN-RELATED"/>
    <property type="match status" value="1"/>
</dbReference>
<evidence type="ECO:0000256" key="1">
    <source>
        <dbReference type="SAM" id="MobiDB-lite"/>
    </source>
</evidence>
<dbReference type="HOGENOM" id="CLU_044412_0_0_1"/>
<accession>A0A0E0M5C2</accession>
<organism evidence="2">
    <name type="scientific">Oryza punctata</name>
    <name type="common">Red rice</name>
    <dbReference type="NCBI Taxonomy" id="4537"/>
    <lineage>
        <taxon>Eukaryota</taxon>
        <taxon>Viridiplantae</taxon>
        <taxon>Streptophyta</taxon>
        <taxon>Embryophyta</taxon>
        <taxon>Tracheophyta</taxon>
        <taxon>Spermatophyta</taxon>
        <taxon>Magnoliopsida</taxon>
        <taxon>Liliopsida</taxon>
        <taxon>Poales</taxon>
        <taxon>Poaceae</taxon>
        <taxon>BOP clade</taxon>
        <taxon>Oryzoideae</taxon>
        <taxon>Oryzeae</taxon>
        <taxon>Oryzinae</taxon>
        <taxon>Oryza</taxon>
    </lineage>
</organism>
<sequence length="484" mass="53104">MAESVVSVDVVDGEQEQQKELQLADLPNDALLSILLRLPCEPGYLAVAAAVAKNWRRQIVGSNGSSFLRAFRAAHGGVPPLLGFFCNRRNLPCPFFTSTVTAGVVDLSPPAGKQRPFVHDVRHGRVLLDDGEDGHLLVWDPLARCQDIIPTPRCYFTNDDSCGAAIICGCDGLEHVGTSVGGGDCHLAPYRVIVAFNDQLSYCPDERNLKCICTRVWSSETKEWSEVYSMRGSCDFDFMPSALVAGAIHWLVGDTNGVLQFNLNTKKLALIQTPLDISEFMLFPTKDGKLGFTGVLGSHIIFFHMDIAGDSLATVRTWSIQNVIPVDHFFPPYVNILGARRSLASPWWVDYYVSDSDEGEQDQGGDNEPRAILPTMQHDDEASGSHSPRWSESWSDEDFDQEKDTLIPTVSGNVNVIGFVAEAYAVLLYAAGRGVYTINVETKHTQRVASCANYSHVFPYTSFYTAGGEINAAGDDGQHTDGKW</sequence>
<proteinExistence type="predicted"/>
<evidence type="ECO:0008006" key="4">
    <source>
        <dbReference type="Google" id="ProtNLM"/>
    </source>
</evidence>
<reference evidence="2" key="1">
    <citation type="submission" date="2015-04" db="UniProtKB">
        <authorList>
            <consortium name="EnsemblPlants"/>
        </authorList>
    </citation>
    <scope>IDENTIFICATION</scope>
</reference>
<evidence type="ECO:0000313" key="3">
    <source>
        <dbReference type="Proteomes" id="UP000026962"/>
    </source>
</evidence>
<feature type="region of interest" description="Disordered" evidence="1">
    <location>
        <begin position="377"/>
        <end position="397"/>
    </location>
</feature>
<dbReference type="SUPFAM" id="SSF81383">
    <property type="entry name" value="F-box domain"/>
    <property type="match status" value="1"/>
</dbReference>
<dbReference type="PANTHER" id="PTHR33186:SF13">
    <property type="entry name" value="OS10G0138300 PROTEIN"/>
    <property type="match status" value="1"/>
</dbReference>
<dbReference type="STRING" id="4537.A0A0E0M5C2"/>